<protein>
    <recommendedName>
        <fullName evidence="4">HNH endonuclease</fullName>
    </recommendedName>
</protein>
<gene>
    <name evidence="2" type="ORF">GCM10023186_45030</name>
</gene>
<evidence type="ECO:0008006" key="4">
    <source>
        <dbReference type="Google" id="ProtNLM"/>
    </source>
</evidence>
<dbReference type="Proteomes" id="UP001500454">
    <property type="component" value="Unassembled WGS sequence"/>
</dbReference>
<dbReference type="EMBL" id="BAABHA010000015">
    <property type="protein sequence ID" value="GAA4393450.1"/>
    <property type="molecule type" value="Genomic_DNA"/>
</dbReference>
<accession>A0ABP8JN39</accession>
<evidence type="ECO:0000256" key="1">
    <source>
        <dbReference type="SAM" id="MobiDB-lite"/>
    </source>
</evidence>
<keyword evidence="3" id="KW-1185">Reference proteome</keyword>
<organism evidence="2 3">
    <name type="scientific">Hymenobacter koreensis</name>
    <dbReference type="NCBI Taxonomy" id="1084523"/>
    <lineage>
        <taxon>Bacteria</taxon>
        <taxon>Pseudomonadati</taxon>
        <taxon>Bacteroidota</taxon>
        <taxon>Cytophagia</taxon>
        <taxon>Cytophagales</taxon>
        <taxon>Hymenobacteraceae</taxon>
        <taxon>Hymenobacter</taxon>
    </lineage>
</organism>
<reference evidence="3" key="1">
    <citation type="journal article" date="2019" name="Int. J. Syst. Evol. Microbiol.">
        <title>The Global Catalogue of Microorganisms (GCM) 10K type strain sequencing project: providing services to taxonomists for standard genome sequencing and annotation.</title>
        <authorList>
            <consortium name="The Broad Institute Genomics Platform"/>
            <consortium name="The Broad Institute Genome Sequencing Center for Infectious Disease"/>
            <person name="Wu L."/>
            <person name="Ma J."/>
        </authorList>
    </citation>
    <scope>NUCLEOTIDE SEQUENCE [LARGE SCALE GENOMIC DNA]</scope>
    <source>
        <strain evidence="3">JCM 17924</strain>
    </source>
</reference>
<proteinExistence type="predicted"/>
<evidence type="ECO:0000313" key="2">
    <source>
        <dbReference type="EMBL" id="GAA4393450.1"/>
    </source>
</evidence>
<name>A0ABP8JN39_9BACT</name>
<feature type="compositionally biased region" description="Low complexity" evidence="1">
    <location>
        <begin position="18"/>
        <end position="30"/>
    </location>
</feature>
<evidence type="ECO:0000313" key="3">
    <source>
        <dbReference type="Proteomes" id="UP001500454"/>
    </source>
</evidence>
<feature type="region of interest" description="Disordered" evidence="1">
    <location>
        <begin position="1"/>
        <end position="40"/>
    </location>
</feature>
<comment type="caution">
    <text evidence="2">The sequence shown here is derived from an EMBL/GenBank/DDBJ whole genome shotgun (WGS) entry which is preliminary data.</text>
</comment>
<sequence>MESPPTPPMENHTKAMNRRTPLSRTTPLRPVSAKQRGAKGRLGNAYRVVDAGPRACFACGSSFQLTHSHTLTQKQFPRHAANPANVVLECIGCHALYEHNKAGYALRFPEAFAAKLATIRQLEPQYYALQALKHPNLFTV</sequence>